<dbReference type="GO" id="GO:0009707">
    <property type="term" value="C:chloroplast outer membrane"/>
    <property type="evidence" value="ECO:0007669"/>
    <property type="project" value="TreeGrafter"/>
</dbReference>
<dbReference type="AlphaFoldDB" id="A0A7J7N9X9"/>
<evidence type="ECO:0000256" key="1">
    <source>
        <dbReference type="ARBA" id="ARBA00004229"/>
    </source>
</evidence>
<dbReference type="InterPro" id="IPR044525">
    <property type="entry name" value="DGDG1/2"/>
</dbReference>
<comment type="subcellular location">
    <subcellularLocation>
        <location evidence="2">Membrane</location>
    </subcellularLocation>
    <subcellularLocation>
        <location evidence="1">Plastid</location>
        <location evidence="1">Chloroplast</location>
    </subcellularLocation>
</comment>
<gene>
    <name evidence="8" type="ORF">GIB67_016150</name>
</gene>
<dbReference type="OrthoDB" id="1700462at2759"/>
<dbReference type="Proteomes" id="UP000541444">
    <property type="component" value="Unassembled WGS sequence"/>
</dbReference>
<name>A0A7J7N9X9_9MAGN</name>
<dbReference type="CDD" id="cd01635">
    <property type="entry name" value="Glycosyltransferase_GTB-type"/>
    <property type="match status" value="1"/>
</dbReference>
<keyword evidence="7" id="KW-0472">Membrane</keyword>
<evidence type="ECO:0000256" key="7">
    <source>
        <dbReference type="ARBA" id="ARBA00023136"/>
    </source>
</evidence>
<evidence type="ECO:0000256" key="3">
    <source>
        <dbReference type="ARBA" id="ARBA00009481"/>
    </source>
</evidence>
<comment type="similarity">
    <text evidence="3">Belongs to the glycosyltransferase group 1 family. Glycosyltransferase 4 subfamily.</text>
</comment>
<evidence type="ECO:0000313" key="9">
    <source>
        <dbReference type="Proteomes" id="UP000541444"/>
    </source>
</evidence>
<dbReference type="EMBL" id="JACGCM010000963">
    <property type="protein sequence ID" value="KAF6163810.1"/>
    <property type="molecule type" value="Genomic_DNA"/>
</dbReference>
<dbReference type="PANTHER" id="PTHR46132:SF6">
    <property type="entry name" value="DIGALACTOSYLDIACYLGLYCEROL SYNTHASE 1, CHLOROPLASTIC"/>
    <property type="match status" value="1"/>
</dbReference>
<protein>
    <recommendedName>
        <fullName evidence="10">Digalactosyldiacylglycerol synthase</fullName>
    </recommendedName>
</protein>
<comment type="caution">
    <text evidence="8">The sequence shown here is derived from an EMBL/GenBank/DDBJ whole genome shotgun (WGS) entry which is preliminary data.</text>
</comment>
<keyword evidence="5" id="KW-0934">Plastid</keyword>
<accession>A0A7J7N9X9</accession>
<keyword evidence="4" id="KW-0150">Chloroplast</keyword>
<evidence type="ECO:0000256" key="2">
    <source>
        <dbReference type="ARBA" id="ARBA00004370"/>
    </source>
</evidence>
<dbReference type="GO" id="GO:0046481">
    <property type="term" value="F:digalactosyldiacylglycerol synthase activity"/>
    <property type="evidence" value="ECO:0007669"/>
    <property type="project" value="InterPro"/>
</dbReference>
<dbReference type="PANTHER" id="PTHR46132">
    <property type="entry name" value="DIGALACTOSYLDIACYLGLYCEROL SYNTHASE 2, CHLOROPLASTIC"/>
    <property type="match status" value="1"/>
</dbReference>
<keyword evidence="6" id="KW-0808">Transferase</keyword>
<dbReference type="GO" id="GO:0019375">
    <property type="term" value="P:galactolipid biosynthetic process"/>
    <property type="evidence" value="ECO:0007669"/>
    <property type="project" value="TreeGrafter"/>
</dbReference>
<keyword evidence="9" id="KW-1185">Reference proteome</keyword>
<evidence type="ECO:0008006" key="10">
    <source>
        <dbReference type="Google" id="ProtNLM"/>
    </source>
</evidence>
<evidence type="ECO:0000256" key="6">
    <source>
        <dbReference type="ARBA" id="ARBA00022679"/>
    </source>
</evidence>
<organism evidence="8 9">
    <name type="scientific">Kingdonia uniflora</name>
    <dbReference type="NCBI Taxonomy" id="39325"/>
    <lineage>
        <taxon>Eukaryota</taxon>
        <taxon>Viridiplantae</taxon>
        <taxon>Streptophyta</taxon>
        <taxon>Embryophyta</taxon>
        <taxon>Tracheophyta</taxon>
        <taxon>Spermatophyta</taxon>
        <taxon>Magnoliopsida</taxon>
        <taxon>Ranunculales</taxon>
        <taxon>Circaeasteraceae</taxon>
        <taxon>Kingdonia</taxon>
    </lineage>
</organism>
<evidence type="ECO:0000256" key="4">
    <source>
        <dbReference type="ARBA" id="ARBA00022528"/>
    </source>
</evidence>
<proteinExistence type="inferred from homology"/>
<evidence type="ECO:0000256" key="5">
    <source>
        <dbReference type="ARBA" id="ARBA00022640"/>
    </source>
</evidence>
<sequence>MASILRSTGHIYEGGLWTNFEKHDESAYTKRHVTIVTTASLSWMTGTAVNPLFRAVYLAKSAKQNVTLLMPWLCKLDQELVRSNKITFCSPEKQEVFIRKWLDERLDFKADFKITFYPRKFSKERQHITEGDTLQFISSKEADIAILEEPEHLNWYHHETVFINPSVSDILCTTTVEALAMGNFVVCADHPSNEFFRAFPNYLTYKTSKDCGKSES</sequence>
<evidence type="ECO:0000313" key="8">
    <source>
        <dbReference type="EMBL" id="KAF6163810.1"/>
    </source>
</evidence>
<reference evidence="8 9" key="1">
    <citation type="journal article" date="2020" name="IScience">
        <title>Genome Sequencing of the Endangered Kingdonia uniflora (Circaeasteraceae, Ranunculales) Reveals Potential Mechanisms of Evolutionary Specialization.</title>
        <authorList>
            <person name="Sun Y."/>
            <person name="Deng T."/>
            <person name="Zhang A."/>
            <person name="Moore M.J."/>
            <person name="Landis J.B."/>
            <person name="Lin N."/>
            <person name="Zhang H."/>
            <person name="Zhang X."/>
            <person name="Huang J."/>
            <person name="Zhang X."/>
            <person name="Sun H."/>
            <person name="Wang H."/>
        </authorList>
    </citation>
    <scope>NUCLEOTIDE SEQUENCE [LARGE SCALE GENOMIC DNA]</scope>
    <source>
        <strain evidence="8">TB1705</strain>
        <tissue evidence="8">Leaf</tissue>
    </source>
</reference>